<protein>
    <recommendedName>
        <fullName evidence="5">DUF2306 domain-containing protein</fullName>
    </recommendedName>
</protein>
<evidence type="ECO:0000313" key="3">
    <source>
        <dbReference type="EMBL" id="KAF2658375.1"/>
    </source>
</evidence>
<feature type="transmembrane region" description="Helical" evidence="2">
    <location>
        <begin position="140"/>
        <end position="160"/>
    </location>
</feature>
<feature type="region of interest" description="Disordered" evidence="1">
    <location>
        <begin position="1"/>
        <end position="29"/>
    </location>
</feature>
<evidence type="ECO:0008006" key="5">
    <source>
        <dbReference type="Google" id="ProtNLM"/>
    </source>
</evidence>
<evidence type="ECO:0000256" key="2">
    <source>
        <dbReference type="SAM" id="Phobius"/>
    </source>
</evidence>
<sequence>MAVSGTDADDASGNDSTGLNASITSNRQPSNHTKSLIRILSNPLGFQKRYNTILFLLTATPFLLFTLASLPKLSFPTFCGTGTPSNPGTTLPGECYYYLTSPRSEFGIRLHLAAILPAALLAFLQFVPRVRRAFPGFHRWNGYVVAGLAGVGSASAMLVARRAAGGGLETQSACGVLCGMTVGSLGWGVLCVRRGDVGGHRRWMVRFGVYFATPLTTRLIIPFAALIISNATPPYYQPRPCAQVAFQLGRSSTLSFYPECAAFFSGEQPDKYVLVQATLHGGPERLDQVGACLGVVFGMALWLAIWVHGVGAEVYLHFTREDRRGRGSVRL</sequence>
<dbReference type="EMBL" id="MU004315">
    <property type="protein sequence ID" value="KAF2658375.1"/>
    <property type="molecule type" value="Genomic_DNA"/>
</dbReference>
<keyword evidence="2" id="KW-1133">Transmembrane helix</keyword>
<feature type="transmembrane region" description="Helical" evidence="2">
    <location>
        <begin position="204"/>
        <end position="228"/>
    </location>
</feature>
<dbReference type="InterPro" id="IPR018750">
    <property type="entry name" value="DUF2306_membrane"/>
</dbReference>
<proteinExistence type="predicted"/>
<keyword evidence="2" id="KW-0472">Membrane</keyword>
<feature type="transmembrane region" description="Helical" evidence="2">
    <location>
        <begin position="50"/>
        <end position="68"/>
    </location>
</feature>
<evidence type="ECO:0000256" key="1">
    <source>
        <dbReference type="SAM" id="MobiDB-lite"/>
    </source>
</evidence>
<accession>A0A6A6TEE9</accession>
<feature type="transmembrane region" description="Helical" evidence="2">
    <location>
        <begin position="172"/>
        <end position="192"/>
    </location>
</feature>
<feature type="compositionally biased region" description="Polar residues" evidence="1">
    <location>
        <begin position="13"/>
        <end position="29"/>
    </location>
</feature>
<feature type="transmembrane region" description="Helical" evidence="2">
    <location>
        <begin position="293"/>
        <end position="316"/>
    </location>
</feature>
<evidence type="ECO:0000313" key="4">
    <source>
        <dbReference type="Proteomes" id="UP000799324"/>
    </source>
</evidence>
<keyword evidence="4" id="KW-1185">Reference proteome</keyword>
<dbReference type="Proteomes" id="UP000799324">
    <property type="component" value="Unassembled WGS sequence"/>
</dbReference>
<gene>
    <name evidence="3" type="ORF">K491DRAFT_690114</name>
</gene>
<name>A0A6A6TEE9_9PLEO</name>
<feature type="transmembrane region" description="Helical" evidence="2">
    <location>
        <begin position="106"/>
        <end position="128"/>
    </location>
</feature>
<organism evidence="3 4">
    <name type="scientific">Lophiostoma macrostomum CBS 122681</name>
    <dbReference type="NCBI Taxonomy" id="1314788"/>
    <lineage>
        <taxon>Eukaryota</taxon>
        <taxon>Fungi</taxon>
        <taxon>Dikarya</taxon>
        <taxon>Ascomycota</taxon>
        <taxon>Pezizomycotina</taxon>
        <taxon>Dothideomycetes</taxon>
        <taxon>Pleosporomycetidae</taxon>
        <taxon>Pleosporales</taxon>
        <taxon>Lophiostomataceae</taxon>
        <taxon>Lophiostoma</taxon>
    </lineage>
</organism>
<reference evidence="3" key="1">
    <citation type="journal article" date="2020" name="Stud. Mycol.">
        <title>101 Dothideomycetes genomes: a test case for predicting lifestyles and emergence of pathogens.</title>
        <authorList>
            <person name="Haridas S."/>
            <person name="Albert R."/>
            <person name="Binder M."/>
            <person name="Bloem J."/>
            <person name="Labutti K."/>
            <person name="Salamov A."/>
            <person name="Andreopoulos B."/>
            <person name="Baker S."/>
            <person name="Barry K."/>
            <person name="Bills G."/>
            <person name="Bluhm B."/>
            <person name="Cannon C."/>
            <person name="Castanera R."/>
            <person name="Culley D."/>
            <person name="Daum C."/>
            <person name="Ezra D."/>
            <person name="Gonzalez J."/>
            <person name="Henrissat B."/>
            <person name="Kuo A."/>
            <person name="Liang C."/>
            <person name="Lipzen A."/>
            <person name="Lutzoni F."/>
            <person name="Magnuson J."/>
            <person name="Mondo S."/>
            <person name="Nolan M."/>
            <person name="Ohm R."/>
            <person name="Pangilinan J."/>
            <person name="Park H.-J."/>
            <person name="Ramirez L."/>
            <person name="Alfaro M."/>
            <person name="Sun H."/>
            <person name="Tritt A."/>
            <person name="Yoshinaga Y."/>
            <person name="Zwiers L.-H."/>
            <person name="Turgeon B."/>
            <person name="Goodwin S."/>
            <person name="Spatafora J."/>
            <person name="Crous P."/>
            <person name="Grigoriev I."/>
        </authorList>
    </citation>
    <scope>NUCLEOTIDE SEQUENCE</scope>
    <source>
        <strain evidence="3">CBS 122681</strain>
    </source>
</reference>
<dbReference type="AlphaFoldDB" id="A0A6A6TEE9"/>
<keyword evidence="2" id="KW-0812">Transmembrane</keyword>
<dbReference type="OrthoDB" id="193478at2759"/>
<dbReference type="Pfam" id="PF10067">
    <property type="entry name" value="DUF2306"/>
    <property type="match status" value="1"/>
</dbReference>